<gene>
    <name evidence="3" type="ORF">SPIL2461_LOCUS8734</name>
</gene>
<evidence type="ECO:0000256" key="1">
    <source>
        <dbReference type="SAM" id="MobiDB-lite"/>
    </source>
</evidence>
<dbReference type="EMBL" id="CAJNIZ010014556">
    <property type="protein sequence ID" value="CAE7363380.1"/>
    <property type="molecule type" value="Genomic_DNA"/>
</dbReference>
<keyword evidence="4" id="KW-1185">Reference proteome</keyword>
<comment type="caution">
    <text evidence="3">The sequence shown here is derived from an EMBL/GenBank/DDBJ whole genome shotgun (WGS) entry which is preliminary data.</text>
</comment>
<evidence type="ECO:0000313" key="4">
    <source>
        <dbReference type="Proteomes" id="UP000649617"/>
    </source>
</evidence>
<reference evidence="3" key="1">
    <citation type="submission" date="2021-02" db="EMBL/GenBank/DDBJ databases">
        <authorList>
            <person name="Dougan E. K."/>
            <person name="Rhodes N."/>
            <person name="Thang M."/>
            <person name="Chan C."/>
        </authorList>
    </citation>
    <scope>NUCLEOTIDE SEQUENCE</scope>
</reference>
<organism evidence="3 4">
    <name type="scientific">Symbiodinium pilosum</name>
    <name type="common">Dinoflagellate</name>
    <dbReference type="NCBI Taxonomy" id="2952"/>
    <lineage>
        <taxon>Eukaryota</taxon>
        <taxon>Sar</taxon>
        <taxon>Alveolata</taxon>
        <taxon>Dinophyceae</taxon>
        <taxon>Suessiales</taxon>
        <taxon>Symbiodiniaceae</taxon>
        <taxon>Symbiodinium</taxon>
    </lineage>
</organism>
<sequence>MSEGREQSSVPSWDGAARSWRRFTWEVAWFVQSTPIHKRRYCASKLLSRLGGPARLLAMSWSKMTFDQVNGTKLLLQRLASSPLVRKTLPNAAAICQQYFAFRRNPGESIGNFLVRETLVHEEFVEAIIRLHEDRLGVSEENRDFDTPEDGDDWTDQSWCWWGGWYDSEWAEQDFGDGDPDLQPDPPYDEGDDSAPREPRHEGASAPVGATGSSPSHQPEAGPHAGAVPPPVPEDDGLGDASRRPLDMSNFLGQRRHHSGSYHNFAAFSEDQDDSWQDEWDDWSHAYQASQWDDDDWSSGWWDDEAQQLQAQSSEQESPAPTPDDDALREAQQAERMAENLAMEATRTWTEAQRATQQLRKDRGFGAPGKFKGYWAEADDYCANYIGKGKSKSKTKGKKGYWLEGQAAWKGKSKGKAKPSSSDGYRSVNAYSKEMFLGAFELSEANELAASSTTSIPSSRGVLDCGATASAAPEAVARGLISSVLAQDRSTTVEIDQSARPYFRFGNGVGMMIDFATGLAMNTKESSPSIFRLDVNKKGHYVLDVAKAAPLDYQRAFRADPRDPRMDPKQWPRMNQHIPMRPQSNAHGAWRHCAVCNLRMEYIPRQGWAMTKRMLDELRGLLQDRVKPTAATCAAMQKKIDAEEQLSKLICDHEAEFAPPRRTTTPTSPPTVEPAPATQSSPAESSTTSWHPIHDSPQEMSLDLRDTGSSAVIGDSTATCSSSLSATLRNPPNNICETYGDGIVLRSSGSAFPERPLLWHVNAFIKDSLEEDPEIDIYFEWCFAPKYVLAIINIPPLKARRRLLRPTTRGGWCKPLLDIGSNNLLLLDINVYLSFDMIYMILATRRGSVLVLGAYSHGHLSGVSRSTLKNPELVRYLNGFFNKHLPNASSSSFMVSFDCPALPHRDYHNMKGSENHLICVGSFGKGGLWVSGSPPAHLPSVRRRMPDGHVHEGYVLPTRHQLVSFDPQAWHSSQAWDGYRIAVSAYTTRLALDLAASDSQCLRQLGFPPLRPLHQAMTATAASLPENVDEVVYKKWEAQVAKLHRSAGRPTNCRSGLQVSFTPVLEDGWHFQWPNTSCFYQLVKLKFIVFIYVATKLRLVHPLCKYDIMTMRTESTEDVTRAFTERWLATFPKPQVLLTDSARSFISDSFHEFASSLNIQVHFVAEKEHWAHGIVEAVVQDVKMTASAIHLEALDQDPFVTLHLAASALNSTEYTAGYSAFQWAFGKQYSISDEDVRTFHGCDYPAEYVKLVTARQAAEAIAKQDNWVEQLHAEVADEQQHDLLNLLESFDGDLDCLKIEFDLGDLSNRQRKLLQRNPVAYLVKKMRDSEVSLTRLSAVERALFERAKAKEVDRMDGDHPLVIGAMGGHVDDFHRVGDDSPEWLVIKKAVDEAYKWGMIKTGSYRHAGTDVKTLVDQNGWKYITVSQTCNLLLTELVTDGTLETAREIQSMIGEVRKESYVLTFQRFPDVHHWTDVVFISMVDIILRDLFEKTLWMSWRYDAVEVNESPLLGLSNMRAALQAFQLRDNLRRTGTELRWLASDFDLADALTRRKLEARLGLLRFLQGGKWAIKYDPSFRSAKKSKKVGKSALDTIKTTMEVSEQFVPDGS</sequence>
<evidence type="ECO:0000259" key="2">
    <source>
        <dbReference type="PROSITE" id="PS50994"/>
    </source>
</evidence>
<dbReference type="SUPFAM" id="SSF53098">
    <property type="entry name" value="Ribonuclease H-like"/>
    <property type="match status" value="1"/>
</dbReference>
<feature type="region of interest" description="Disordered" evidence="1">
    <location>
        <begin position="172"/>
        <end position="246"/>
    </location>
</feature>
<name>A0A812PHX6_SYMPI</name>
<dbReference type="InterPro" id="IPR012337">
    <property type="entry name" value="RNaseH-like_sf"/>
</dbReference>
<evidence type="ECO:0000313" key="3">
    <source>
        <dbReference type="EMBL" id="CAE7363380.1"/>
    </source>
</evidence>
<dbReference type="Gene3D" id="3.30.420.10">
    <property type="entry name" value="Ribonuclease H-like superfamily/Ribonuclease H"/>
    <property type="match status" value="1"/>
</dbReference>
<feature type="compositionally biased region" description="Basic and acidic residues" evidence="1">
    <location>
        <begin position="692"/>
        <end position="702"/>
    </location>
</feature>
<feature type="compositionally biased region" description="Acidic residues" evidence="1">
    <location>
        <begin position="172"/>
        <end position="193"/>
    </location>
</feature>
<dbReference type="PROSITE" id="PS50994">
    <property type="entry name" value="INTEGRASE"/>
    <property type="match status" value="1"/>
</dbReference>
<dbReference type="GO" id="GO:0003676">
    <property type="term" value="F:nucleic acid binding"/>
    <property type="evidence" value="ECO:0007669"/>
    <property type="project" value="InterPro"/>
</dbReference>
<dbReference type="InterPro" id="IPR036397">
    <property type="entry name" value="RNaseH_sf"/>
</dbReference>
<feature type="domain" description="Integrase catalytic" evidence="2">
    <location>
        <begin position="1059"/>
        <end position="1234"/>
    </location>
</feature>
<protein>
    <recommendedName>
        <fullName evidence="2">Integrase catalytic domain-containing protein</fullName>
    </recommendedName>
</protein>
<accession>A0A812PHX6</accession>
<dbReference type="GO" id="GO:0015074">
    <property type="term" value="P:DNA integration"/>
    <property type="evidence" value="ECO:0007669"/>
    <property type="project" value="InterPro"/>
</dbReference>
<feature type="compositionally biased region" description="Basic and acidic residues" evidence="1">
    <location>
        <begin position="194"/>
        <end position="203"/>
    </location>
</feature>
<feature type="region of interest" description="Disordered" evidence="1">
    <location>
        <begin position="306"/>
        <end position="327"/>
    </location>
</feature>
<feature type="compositionally biased region" description="Polar residues" evidence="1">
    <location>
        <begin position="679"/>
        <end position="690"/>
    </location>
</feature>
<dbReference type="Proteomes" id="UP000649617">
    <property type="component" value="Unassembled WGS sequence"/>
</dbReference>
<dbReference type="InterPro" id="IPR001584">
    <property type="entry name" value="Integrase_cat-core"/>
</dbReference>
<proteinExistence type="predicted"/>
<feature type="region of interest" description="Disordered" evidence="1">
    <location>
        <begin position="655"/>
        <end position="702"/>
    </location>
</feature>
<feature type="compositionally biased region" description="Low complexity" evidence="1">
    <location>
        <begin position="307"/>
        <end position="319"/>
    </location>
</feature>